<protein>
    <submittedName>
        <fullName evidence="1">Uncharacterized protein</fullName>
    </submittedName>
</protein>
<dbReference type="Proteomes" id="UP000428333">
    <property type="component" value="Linkage Group LG03"/>
</dbReference>
<organism evidence="1 2">
    <name type="scientific">Rhododendron williamsianum</name>
    <dbReference type="NCBI Taxonomy" id="262921"/>
    <lineage>
        <taxon>Eukaryota</taxon>
        <taxon>Viridiplantae</taxon>
        <taxon>Streptophyta</taxon>
        <taxon>Embryophyta</taxon>
        <taxon>Tracheophyta</taxon>
        <taxon>Spermatophyta</taxon>
        <taxon>Magnoliopsida</taxon>
        <taxon>eudicotyledons</taxon>
        <taxon>Gunneridae</taxon>
        <taxon>Pentapetalae</taxon>
        <taxon>asterids</taxon>
        <taxon>Ericales</taxon>
        <taxon>Ericaceae</taxon>
        <taxon>Ericoideae</taxon>
        <taxon>Rhodoreae</taxon>
        <taxon>Rhododendron</taxon>
    </lineage>
</organism>
<reference evidence="1 2" key="1">
    <citation type="journal article" date="2019" name="Genome Biol. Evol.">
        <title>The Rhododendron genome and chromosomal organization provide insight into shared whole-genome duplications across the heath family (Ericaceae).</title>
        <authorList>
            <person name="Soza V.L."/>
            <person name="Lindsley D."/>
            <person name="Waalkes A."/>
            <person name="Ramage E."/>
            <person name="Patwardhan R.P."/>
            <person name="Burton J.N."/>
            <person name="Adey A."/>
            <person name="Kumar A."/>
            <person name="Qiu R."/>
            <person name="Shendure J."/>
            <person name="Hall B."/>
        </authorList>
    </citation>
    <scope>NUCLEOTIDE SEQUENCE [LARGE SCALE GENOMIC DNA]</scope>
    <source>
        <strain evidence="1">RSF 1966-606</strain>
    </source>
</reference>
<evidence type="ECO:0000313" key="1">
    <source>
        <dbReference type="EMBL" id="KAE9463519.1"/>
    </source>
</evidence>
<keyword evidence="2" id="KW-1185">Reference proteome</keyword>
<proteinExistence type="predicted"/>
<dbReference type="AlphaFoldDB" id="A0A6A4M844"/>
<sequence>MYVASWSCREMQKSVAPESSSATVADMEMRLDRETGTENIRLIVVVLRYSNVLREVMDAGKFKQPSAMLLNLDDEPSFVVHIADSSSKLSGIVESSSLRLDQLSDVLGGMRIEKRGIGGLYEGAKSRAGGGSAGKPWAT</sequence>
<dbReference type="OrthoDB" id="10525834at2759"/>
<accession>A0A6A4M844</accession>
<name>A0A6A4M844_9ERIC</name>
<gene>
    <name evidence="1" type="ORF">C3L33_04572</name>
</gene>
<comment type="caution">
    <text evidence="1">The sequence shown here is derived from an EMBL/GenBank/DDBJ whole genome shotgun (WGS) entry which is preliminary data.</text>
</comment>
<feature type="non-terminal residue" evidence="1">
    <location>
        <position position="1"/>
    </location>
</feature>
<evidence type="ECO:0000313" key="2">
    <source>
        <dbReference type="Proteomes" id="UP000428333"/>
    </source>
</evidence>
<dbReference type="EMBL" id="QEFC01000562">
    <property type="protein sequence ID" value="KAE9463519.1"/>
    <property type="molecule type" value="Genomic_DNA"/>
</dbReference>